<gene>
    <name evidence="1" type="ORF">V0288_24245</name>
</gene>
<dbReference type="RefSeq" id="WP_332867729.1">
    <property type="nucleotide sequence ID" value="NZ_JBAFSM010000084.1"/>
</dbReference>
<dbReference type="Proteomes" id="UP001328733">
    <property type="component" value="Unassembled WGS sequence"/>
</dbReference>
<accession>A0AAW9QXP7</accession>
<organism evidence="1 2">
    <name type="scientific">Pannus brasiliensis CCIBt3594</name>
    <dbReference type="NCBI Taxonomy" id="1427578"/>
    <lineage>
        <taxon>Bacteria</taxon>
        <taxon>Bacillati</taxon>
        <taxon>Cyanobacteriota</taxon>
        <taxon>Cyanophyceae</taxon>
        <taxon>Oscillatoriophycideae</taxon>
        <taxon>Chroococcales</taxon>
        <taxon>Microcystaceae</taxon>
        <taxon>Pannus</taxon>
    </lineage>
</organism>
<sequence length="349" mass="36774">MFPQSPTTLLSTLLGAGVVLGLGTPVLAVTVSYNTIHNFSFNVGGNLTPLVRGYDGGSAFAFSPFASPTTQFTSYGLHNYTISPPVPSLPYTHTHSTTASRGFASATATSFTQINSIGIGTVSGTISASGQATAKERGEVACANSFTGVTARQRIRLPFGIVVWGPRFNWDFVGGAKCGVRVDPISFSVTDPNTGEVLSSGKLFDITNTGDGRVNWGDQSLDFAISEGTFSITLDSPFIRADQRGSLFLEVQKGIITRSEDSGIFENWLPGIGSSGTFSISSAAGTGFTPDLNFDYDLGDFGRDVDVELSADGGVLPVPEPSTVSPLSVGVLGLIFLGWKRFRGRCFDK</sequence>
<name>A0AAW9QXP7_9CHRO</name>
<evidence type="ECO:0008006" key="3">
    <source>
        <dbReference type="Google" id="ProtNLM"/>
    </source>
</evidence>
<dbReference type="AlphaFoldDB" id="A0AAW9QXP7"/>
<reference evidence="1 2" key="1">
    <citation type="submission" date="2024-01" db="EMBL/GenBank/DDBJ databases">
        <title>Genomic insights into the taxonomy and metabolism of the cyanobacterium Pannus brasiliensis CCIBt3594.</title>
        <authorList>
            <person name="Machado M."/>
            <person name="Botero N.B."/>
            <person name="Andreote A.P.D."/>
            <person name="Feitosa A.M.T."/>
            <person name="Popin R."/>
            <person name="Sivonen K."/>
            <person name="Fiore M.F."/>
        </authorList>
    </citation>
    <scope>NUCLEOTIDE SEQUENCE [LARGE SCALE GENOMIC DNA]</scope>
    <source>
        <strain evidence="1 2">CCIBt3594</strain>
    </source>
</reference>
<protein>
    <recommendedName>
        <fullName evidence="3">PEP-CTERM sorting domain-containing protein</fullName>
    </recommendedName>
</protein>
<keyword evidence="2" id="KW-1185">Reference proteome</keyword>
<evidence type="ECO:0000313" key="2">
    <source>
        <dbReference type="Proteomes" id="UP001328733"/>
    </source>
</evidence>
<comment type="caution">
    <text evidence="1">The sequence shown here is derived from an EMBL/GenBank/DDBJ whole genome shotgun (WGS) entry which is preliminary data.</text>
</comment>
<evidence type="ECO:0000313" key="1">
    <source>
        <dbReference type="EMBL" id="MEG3440260.1"/>
    </source>
</evidence>
<dbReference type="EMBL" id="JBAFSM010000084">
    <property type="protein sequence ID" value="MEG3440260.1"/>
    <property type="molecule type" value="Genomic_DNA"/>
</dbReference>
<proteinExistence type="predicted"/>